<organism evidence="1 2">
    <name type="scientific">Macrolepiota fuliginosa MF-IS2</name>
    <dbReference type="NCBI Taxonomy" id="1400762"/>
    <lineage>
        <taxon>Eukaryota</taxon>
        <taxon>Fungi</taxon>
        <taxon>Dikarya</taxon>
        <taxon>Basidiomycota</taxon>
        <taxon>Agaricomycotina</taxon>
        <taxon>Agaricomycetes</taxon>
        <taxon>Agaricomycetidae</taxon>
        <taxon>Agaricales</taxon>
        <taxon>Agaricineae</taxon>
        <taxon>Agaricaceae</taxon>
        <taxon>Macrolepiota</taxon>
    </lineage>
</organism>
<accession>A0A9P6BZV0</accession>
<evidence type="ECO:0000313" key="1">
    <source>
        <dbReference type="EMBL" id="KAF9446661.1"/>
    </source>
</evidence>
<protein>
    <submittedName>
        <fullName evidence="1">Uncharacterized protein</fullName>
    </submittedName>
</protein>
<comment type="caution">
    <text evidence="1">The sequence shown here is derived from an EMBL/GenBank/DDBJ whole genome shotgun (WGS) entry which is preliminary data.</text>
</comment>
<keyword evidence="2" id="KW-1185">Reference proteome</keyword>
<dbReference type="AlphaFoldDB" id="A0A9P6BZV0"/>
<gene>
    <name evidence="1" type="ORF">P691DRAFT_803622</name>
</gene>
<dbReference type="Proteomes" id="UP000807342">
    <property type="component" value="Unassembled WGS sequence"/>
</dbReference>
<dbReference type="EMBL" id="MU151235">
    <property type="protein sequence ID" value="KAF9446661.1"/>
    <property type="molecule type" value="Genomic_DNA"/>
</dbReference>
<proteinExistence type="predicted"/>
<reference evidence="1" key="1">
    <citation type="submission" date="2020-11" db="EMBL/GenBank/DDBJ databases">
        <authorList>
            <consortium name="DOE Joint Genome Institute"/>
            <person name="Ahrendt S."/>
            <person name="Riley R."/>
            <person name="Andreopoulos W."/>
            <person name="Labutti K."/>
            <person name="Pangilinan J."/>
            <person name="Ruiz-Duenas F.J."/>
            <person name="Barrasa J.M."/>
            <person name="Sanchez-Garcia M."/>
            <person name="Camarero S."/>
            <person name="Miyauchi S."/>
            <person name="Serrano A."/>
            <person name="Linde D."/>
            <person name="Babiker R."/>
            <person name="Drula E."/>
            <person name="Ayuso-Fernandez I."/>
            <person name="Pacheco R."/>
            <person name="Padilla G."/>
            <person name="Ferreira P."/>
            <person name="Barriuso J."/>
            <person name="Kellner H."/>
            <person name="Castanera R."/>
            <person name="Alfaro M."/>
            <person name="Ramirez L."/>
            <person name="Pisabarro A.G."/>
            <person name="Kuo A."/>
            <person name="Tritt A."/>
            <person name="Lipzen A."/>
            <person name="He G."/>
            <person name="Yan M."/>
            <person name="Ng V."/>
            <person name="Cullen D."/>
            <person name="Martin F."/>
            <person name="Rosso M.-N."/>
            <person name="Henrissat B."/>
            <person name="Hibbett D."/>
            <person name="Martinez A.T."/>
            <person name="Grigoriev I.V."/>
        </authorList>
    </citation>
    <scope>NUCLEOTIDE SEQUENCE</scope>
    <source>
        <strain evidence="1">MF-IS2</strain>
    </source>
</reference>
<sequence length="66" mass="7220">MPSATLEVAGKLPFVVEVSKMGNQLERWGYVVMCISSPANSLSSRGPSLPFDTASRLRTIFLEPCF</sequence>
<name>A0A9P6BZV0_9AGAR</name>
<evidence type="ECO:0000313" key="2">
    <source>
        <dbReference type="Proteomes" id="UP000807342"/>
    </source>
</evidence>